<dbReference type="EMBL" id="BAABBX010000013">
    <property type="protein sequence ID" value="GAA4188795.1"/>
    <property type="molecule type" value="Genomic_DNA"/>
</dbReference>
<comment type="caution">
    <text evidence="1">The sequence shown here is derived from an EMBL/GenBank/DDBJ whole genome shotgun (WGS) entry which is preliminary data.</text>
</comment>
<evidence type="ECO:0000313" key="1">
    <source>
        <dbReference type="EMBL" id="GAA4188795.1"/>
    </source>
</evidence>
<protein>
    <submittedName>
        <fullName evidence="1">Uncharacterized protein</fullName>
    </submittedName>
</protein>
<keyword evidence="2" id="KW-1185">Reference proteome</keyword>
<accession>A0ABP8ARQ8</accession>
<reference evidence="2" key="1">
    <citation type="journal article" date="2019" name="Int. J. Syst. Evol. Microbiol.">
        <title>The Global Catalogue of Microorganisms (GCM) 10K type strain sequencing project: providing services to taxonomists for standard genome sequencing and annotation.</title>
        <authorList>
            <consortium name="The Broad Institute Genomics Platform"/>
            <consortium name="The Broad Institute Genome Sequencing Center for Infectious Disease"/>
            <person name="Wu L."/>
            <person name="Ma J."/>
        </authorList>
    </citation>
    <scope>NUCLEOTIDE SEQUENCE [LARGE SCALE GENOMIC DNA]</scope>
    <source>
        <strain evidence="2">JCM 17593</strain>
    </source>
</reference>
<proteinExistence type="predicted"/>
<name>A0ABP8ARQ8_9MICO</name>
<evidence type="ECO:0000313" key="2">
    <source>
        <dbReference type="Proteomes" id="UP001500213"/>
    </source>
</evidence>
<organism evidence="1 2">
    <name type="scientific">Gryllotalpicola kribbensis</name>
    <dbReference type="NCBI Taxonomy" id="993084"/>
    <lineage>
        <taxon>Bacteria</taxon>
        <taxon>Bacillati</taxon>
        <taxon>Actinomycetota</taxon>
        <taxon>Actinomycetes</taxon>
        <taxon>Micrococcales</taxon>
        <taxon>Microbacteriaceae</taxon>
        <taxon>Gryllotalpicola</taxon>
    </lineage>
</organism>
<sequence>MPAALASQRYGVVYGHGDLWVGAWWEDPDALAQARQKGVVGGDSFGYKYPAWKVVDGQLTDAGGTPRVTVALLDGRGRGSAQAGDYTSERQDDGNAAQWWPTVVEFPSRGCWQVIESIGDDKLVYVVQI</sequence>
<dbReference type="Proteomes" id="UP001500213">
    <property type="component" value="Unassembled WGS sequence"/>
</dbReference>
<dbReference type="RefSeq" id="WP_344775573.1">
    <property type="nucleotide sequence ID" value="NZ_BAABBX010000013.1"/>
</dbReference>
<gene>
    <name evidence="1" type="ORF">GCM10022288_15600</name>
</gene>